<evidence type="ECO:0000256" key="7">
    <source>
        <dbReference type="ARBA" id="ARBA00022737"/>
    </source>
</evidence>
<evidence type="ECO:0000256" key="4">
    <source>
        <dbReference type="ARBA" id="ARBA00022614"/>
    </source>
</evidence>
<reference evidence="14 15" key="2">
    <citation type="submission" date="2020-07" db="EMBL/GenBank/DDBJ databases">
        <title>Genome assembly of wild tea tree DASZ reveals pedigree and selection history of tea varieties.</title>
        <authorList>
            <person name="Zhang W."/>
        </authorList>
    </citation>
    <scope>NUCLEOTIDE SEQUENCE [LARGE SCALE GENOMIC DNA]</scope>
    <source>
        <strain evidence="15">cv. G240</strain>
        <tissue evidence="14">Leaf</tissue>
    </source>
</reference>
<evidence type="ECO:0000256" key="1">
    <source>
        <dbReference type="ARBA" id="ARBA00004251"/>
    </source>
</evidence>
<evidence type="ECO:0000256" key="6">
    <source>
        <dbReference type="ARBA" id="ARBA00022729"/>
    </source>
</evidence>
<dbReference type="AlphaFoldDB" id="A0A7J7G322"/>
<protein>
    <recommendedName>
        <fullName evidence="13">Leucine-rich repeat-containing N-terminal plant-type domain-containing protein</fullName>
    </recommendedName>
</protein>
<name>A0A7J7G322_CAMSI</name>
<dbReference type="InterPro" id="IPR051502">
    <property type="entry name" value="RLP_Defense_Trigger"/>
</dbReference>
<keyword evidence="3" id="KW-1003">Cell membrane</keyword>
<evidence type="ECO:0000256" key="9">
    <source>
        <dbReference type="ARBA" id="ARBA00023136"/>
    </source>
</evidence>
<comment type="caution">
    <text evidence="14">The sequence shown here is derived from an EMBL/GenBank/DDBJ whole genome shotgun (WGS) entry which is preliminary data.</text>
</comment>
<dbReference type="Gene3D" id="3.80.10.10">
    <property type="entry name" value="Ribonuclease Inhibitor"/>
    <property type="match status" value="4"/>
</dbReference>
<keyword evidence="15" id="KW-1185">Reference proteome</keyword>
<keyword evidence="11" id="KW-0325">Glycoprotein</keyword>
<evidence type="ECO:0000256" key="3">
    <source>
        <dbReference type="ARBA" id="ARBA00022475"/>
    </source>
</evidence>
<dbReference type="FunFam" id="3.80.10.10:FF:000213">
    <property type="entry name" value="Tyrosine-sulfated glycopeptide receptor 1"/>
    <property type="match status" value="1"/>
</dbReference>
<dbReference type="InterPro" id="IPR032675">
    <property type="entry name" value="LRR_dom_sf"/>
</dbReference>
<sequence>MECSSKLYLGTLITLFLVVLVFQSYESLGCMEEERIGLLKLKDAFKNSSWGGEESDCCRWKKVKCDNTTKRVIKLSLSSKLQPQQINSSLDASLFVPFTELQVLTLSWNGLKILNQLDPIDNVVGFQGVLRLNKLQDLNLYQNEFTEFPSLGGLPSLTSLDLASNFLKNSNNSEELTTLSNLEVLKLGNNLITSEIASSIASLTSLKTLSIADNKLNQLNGNGSKNFATIITELALFIFAGMCKLKNLEELDLSACGLEGKLPPCLCNLTSIRSLELSKNNFNGTILSTLFFSLKSIEYVSLSENLFEGLFSFSSLANNSKLVVFKLASHNNLLRVETQIPRMFLPFQLKVLQLSNCTLNEPHGTIPSFLLNQYDLKIVDLGHNNMRGKFPSWLLANNTGLEFLYLKANFFSGRLDFHPNSYNVNMTVLDASYNVLHGQLPSYIGSVLPNLYFLKISKNVLHGNIPSSLGDMRGLFSLDLSNNKLYGQVPEHLASGCKSLTILKLSYNNLHGQILPINANLAKPQFLYLDNNNFTGELSPGLLNTSKLELLDISNNGVFGKIPSWIKNFPSLTFLIMSKNSLEGLLPIEFCKLNELRYVDLSHNNIGPTTPPCANMLSLNYLHLQTNDLRGTIPIFISKASSLVTLDMRDNKLSGGIPKRITSLSNLRILLLKGNNLDGLIPIHLCQLKNISILDLSHNHFSGSIPTCLKDVTFGWRRTLDGTFSIKDQNRSLFVSSYKTQLPIKALDYYLEYYIFDEAEGAGFLTKSRYETYMGNVLYFMSRIDLSCNNLTGQLPSEIGNLSWIITLNLSYNQLTGVIPETFSNLKQIQSLDLSHNRLSGQIPPQLIELTFLSFFKVSYNNLSGRTPERQAQFATFDKSSYEGNIFLCGEPLKKRCTNTDHHAPPSSELVEDDSFKLMFYWSFGASYTVAFLCSCWLFGFSKGIFVNVSLPARINQSLQKL</sequence>
<keyword evidence="8 12" id="KW-1133">Transmembrane helix</keyword>
<dbReference type="GO" id="GO:0051707">
    <property type="term" value="P:response to other organism"/>
    <property type="evidence" value="ECO:0007669"/>
    <property type="project" value="UniProtKB-ARBA"/>
</dbReference>
<keyword evidence="5 12" id="KW-0812">Transmembrane</keyword>
<keyword evidence="9 12" id="KW-0472">Membrane</keyword>
<dbReference type="InterPro" id="IPR013210">
    <property type="entry name" value="LRR_N_plant-typ"/>
</dbReference>
<evidence type="ECO:0000256" key="11">
    <source>
        <dbReference type="ARBA" id="ARBA00023180"/>
    </source>
</evidence>
<keyword evidence="7" id="KW-0677">Repeat</keyword>
<accession>A0A7J7G322</accession>
<feature type="transmembrane region" description="Helical" evidence="12">
    <location>
        <begin position="7"/>
        <end position="25"/>
    </location>
</feature>
<feature type="domain" description="Leucine-rich repeat-containing N-terminal plant-type" evidence="13">
    <location>
        <begin position="33"/>
        <end position="66"/>
    </location>
</feature>
<dbReference type="Pfam" id="PF00560">
    <property type="entry name" value="LRR_1"/>
    <property type="match status" value="3"/>
</dbReference>
<evidence type="ECO:0000259" key="13">
    <source>
        <dbReference type="Pfam" id="PF08263"/>
    </source>
</evidence>
<evidence type="ECO:0000313" key="14">
    <source>
        <dbReference type="EMBL" id="KAF5934907.1"/>
    </source>
</evidence>
<dbReference type="GO" id="GO:0005886">
    <property type="term" value="C:plasma membrane"/>
    <property type="evidence" value="ECO:0007669"/>
    <property type="project" value="UniProtKB-SubCell"/>
</dbReference>
<dbReference type="PANTHER" id="PTHR48062">
    <property type="entry name" value="RECEPTOR-LIKE PROTEIN 14"/>
    <property type="match status" value="1"/>
</dbReference>
<feature type="transmembrane region" description="Helical" evidence="12">
    <location>
        <begin position="919"/>
        <end position="941"/>
    </location>
</feature>
<reference evidence="15" key="1">
    <citation type="journal article" date="2020" name="Nat. Commun.">
        <title>Genome assembly of wild tea tree DASZ reveals pedigree and selection history of tea varieties.</title>
        <authorList>
            <person name="Zhang W."/>
            <person name="Zhang Y."/>
            <person name="Qiu H."/>
            <person name="Guo Y."/>
            <person name="Wan H."/>
            <person name="Zhang X."/>
            <person name="Scossa F."/>
            <person name="Alseekh S."/>
            <person name="Zhang Q."/>
            <person name="Wang P."/>
            <person name="Xu L."/>
            <person name="Schmidt M.H."/>
            <person name="Jia X."/>
            <person name="Li D."/>
            <person name="Zhu A."/>
            <person name="Guo F."/>
            <person name="Chen W."/>
            <person name="Ni D."/>
            <person name="Usadel B."/>
            <person name="Fernie A.R."/>
            <person name="Wen W."/>
        </authorList>
    </citation>
    <scope>NUCLEOTIDE SEQUENCE [LARGE SCALE GENOMIC DNA]</scope>
    <source>
        <strain evidence="15">cv. G240</strain>
    </source>
</reference>
<dbReference type="FunFam" id="3.80.10.10:FF:000041">
    <property type="entry name" value="LRR receptor-like serine/threonine-protein kinase ERECTA"/>
    <property type="match status" value="1"/>
</dbReference>
<dbReference type="InterPro" id="IPR003591">
    <property type="entry name" value="Leu-rich_rpt_typical-subtyp"/>
</dbReference>
<evidence type="ECO:0000256" key="2">
    <source>
        <dbReference type="ARBA" id="ARBA00009592"/>
    </source>
</evidence>
<comment type="subcellular location">
    <subcellularLocation>
        <location evidence="1">Cell membrane</location>
        <topology evidence="1">Single-pass type I membrane protein</topology>
    </subcellularLocation>
</comment>
<evidence type="ECO:0000256" key="8">
    <source>
        <dbReference type="ARBA" id="ARBA00022989"/>
    </source>
</evidence>
<keyword evidence="6" id="KW-0732">Signal</keyword>
<proteinExistence type="inferred from homology"/>
<evidence type="ECO:0000256" key="5">
    <source>
        <dbReference type="ARBA" id="ARBA00022692"/>
    </source>
</evidence>
<dbReference type="PRINTS" id="PR00019">
    <property type="entry name" value="LEURICHRPT"/>
</dbReference>
<organism evidence="14 15">
    <name type="scientific">Camellia sinensis</name>
    <name type="common">Tea plant</name>
    <name type="synonym">Thea sinensis</name>
    <dbReference type="NCBI Taxonomy" id="4442"/>
    <lineage>
        <taxon>Eukaryota</taxon>
        <taxon>Viridiplantae</taxon>
        <taxon>Streptophyta</taxon>
        <taxon>Embryophyta</taxon>
        <taxon>Tracheophyta</taxon>
        <taxon>Spermatophyta</taxon>
        <taxon>Magnoliopsida</taxon>
        <taxon>eudicotyledons</taxon>
        <taxon>Gunneridae</taxon>
        <taxon>Pentapetalae</taxon>
        <taxon>asterids</taxon>
        <taxon>Ericales</taxon>
        <taxon>Theaceae</taxon>
        <taxon>Camellia</taxon>
    </lineage>
</organism>
<dbReference type="GO" id="GO:0006952">
    <property type="term" value="P:defense response"/>
    <property type="evidence" value="ECO:0007669"/>
    <property type="project" value="UniProtKB-ARBA"/>
</dbReference>
<evidence type="ECO:0000256" key="12">
    <source>
        <dbReference type="SAM" id="Phobius"/>
    </source>
</evidence>
<keyword evidence="10" id="KW-0675">Receptor</keyword>
<evidence type="ECO:0000313" key="15">
    <source>
        <dbReference type="Proteomes" id="UP000593564"/>
    </source>
</evidence>
<dbReference type="SUPFAM" id="SSF52058">
    <property type="entry name" value="L domain-like"/>
    <property type="match status" value="3"/>
</dbReference>
<dbReference type="Proteomes" id="UP000593564">
    <property type="component" value="Unassembled WGS sequence"/>
</dbReference>
<dbReference type="SMART" id="SM00369">
    <property type="entry name" value="LRR_TYP"/>
    <property type="match status" value="11"/>
</dbReference>
<evidence type="ECO:0000256" key="10">
    <source>
        <dbReference type="ARBA" id="ARBA00023170"/>
    </source>
</evidence>
<gene>
    <name evidence="14" type="ORF">HYC85_026036</name>
</gene>
<dbReference type="InterPro" id="IPR001611">
    <property type="entry name" value="Leu-rich_rpt"/>
</dbReference>
<dbReference type="Pfam" id="PF13855">
    <property type="entry name" value="LRR_8"/>
    <property type="match status" value="2"/>
</dbReference>
<keyword evidence="4" id="KW-0433">Leucine-rich repeat</keyword>
<dbReference type="EMBL" id="JACBKZ010000013">
    <property type="protein sequence ID" value="KAF5934907.1"/>
    <property type="molecule type" value="Genomic_DNA"/>
</dbReference>
<dbReference type="SMART" id="SM00365">
    <property type="entry name" value="LRR_SD22"/>
    <property type="match status" value="8"/>
</dbReference>
<dbReference type="PROSITE" id="PS51450">
    <property type="entry name" value="LRR"/>
    <property type="match status" value="2"/>
</dbReference>
<dbReference type="Pfam" id="PF08263">
    <property type="entry name" value="LRRNT_2"/>
    <property type="match status" value="1"/>
</dbReference>
<comment type="similarity">
    <text evidence="2">Belongs to the RLP family.</text>
</comment>
<dbReference type="FunFam" id="3.80.10.10:FF:000095">
    <property type="entry name" value="LRR receptor-like serine/threonine-protein kinase GSO1"/>
    <property type="match status" value="1"/>
</dbReference>
<dbReference type="PANTHER" id="PTHR48062:SF21">
    <property type="entry name" value="RECEPTOR-LIKE PROTEIN 12"/>
    <property type="match status" value="1"/>
</dbReference>